<dbReference type="RefSeq" id="WP_075998752.1">
    <property type="nucleotide sequence ID" value="NZ_PKUS01000041.1"/>
</dbReference>
<feature type="signal peptide" evidence="1">
    <location>
        <begin position="1"/>
        <end position="22"/>
    </location>
</feature>
<feature type="chain" id="PRO_5014607156" description="DUF3718 domain-containing protein" evidence="1">
    <location>
        <begin position="23"/>
        <end position="109"/>
    </location>
</feature>
<dbReference type="OrthoDB" id="9986731at2"/>
<sequence length="109" mass="11600">MKNVTASLAMGLVLATTSAAHAGSEQGQQVAECKTQLTAVYGADTHVRVIGKASVREPVMTFSVHPRGERHLRVSCTRTPDGGISMMDRYGIALAMPEQQGSKVLGELF</sequence>
<accession>A0A2N5WXH1</accession>
<organism evidence="2 3">
    <name type="scientific">Pseudohalioglobus lutimaris</name>
    <dbReference type="NCBI Taxonomy" id="1737061"/>
    <lineage>
        <taxon>Bacteria</taxon>
        <taxon>Pseudomonadati</taxon>
        <taxon>Pseudomonadota</taxon>
        <taxon>Gammaproteobacteria</taxon>
        <taxon>Cellvibrionales</taxon>
        <taxon>Halieaceae</taxon>
        <taxon>Pseudohalioglobus</taxon>
    </lineage>
</organism>
<evidence type="ECO:0000313" key="3">
    <source>
        <dbReference type="Proteomes" id="UP000235005"/>
    </source>
</evidence>
<dbReference type="AlphaFoldDB" id="A0A2N5WXH1"/>
<reference evidence="2 3" key="1">
    <citation type="submission" date="2018-01" db="EMBL/GenBank/DDBJ databases">
        <title>The draft genome sequence of Halioglobus lutimaris HF004.</title>
        <authorList>
            <person name="Du Z.-J."/>
            <person name="Shi M.-J."/>
        </authorList>
    </citation>
    <scope>NUCLEOTIDE SEQUENCE [LARGE SCALE GENOMIC DNA]</scope>
    <source>
        <strain evidence="2 3">HF004</strain>
    </source>
</reference>
<protein>
    <recommendedName>
        <fullName evidence="4">DUF3718 domain-containing protein</fullName>
    </recommendedName>
</protein>
<comment type="caution">
    <text evidence="2">The sequence shown here is derived from an EMBL/GenBank/DDBJ whole genome shotgun (WGS) entry which is preliminary data.</text>
</comment>
<evidence type="ECO:0008006" key="4">
    <source>
        <dbReference type="Google" id="ProtNLM"/>
    </source>
</evidence>
<evidence type="ECO:0000313" key="2">
    <source>
        <dbReference type="EMBL" id="PLW66939.1"/>
    </source>
</evidence>
<dbReference type="EMBL" id="PKUS01000041">
    <property type="protein sequence ID" value="PLW66939.1"/>
    <property type="molecule type" value="Genomic_DNA"/>
</dbReference>
<gene>
    <name evidence="2" type="ORF">C0039_19200</name>
</gene>
<dbReference type="Proteomes" id="UP000235005">
    <property type="component" value="Unassembled WGS sequence"/>
</dbReference>
<evidence type="ECO:0000256" key="1">
    <source>
        <dbReference type="SAM" id="SignalP"/>
    </source>
</evidence>
<proteinExistence type="predicted"/>
<keyword evidence="1" id="KW-0732">Signal</keyword>
<keyword evidence="3" id="KW-1185">Reference proteome</keyword>
<name>A0A2N5WXH1_9GAMM</name>